<evidence type="ECO:0000256" key="1">
    <source>
        <dbReference type="ARBA" id="ARBA00004651"/>
    </source>
</evidence>
<dbReference type="GO" id="GO:0007165">
    <property type="term" value="P:signal transduction"/>
    <property type="evidence" value="ECO:0007669"/>
    <property type="project" value="UniProtKB-KW"/>
</dbReference>
<keyword evidence="3 10" id="KW-0716">Sensory transduction</keyword>
<feature type="transmembrane region" description="Helical" evidence="10">
    <location>
        <begin position="39"/>
        <end position="61"/>
    </location>
</feature>
<keyword evidence="2" id="KW-1003">Cell membrane</keyword>
<accession>A0A067QG44</accession>
<comment type="similarity">
    <text evidence="10">Belongs to the insect chemoreceptor superfamily. Heteromeric odorant receptor channel (TC 1.A.69) family.</text>
</comment>
<dbReference type="GO" id="GO:0005886">
    <property type="term" value="C:plasma membrane"/>
    <property type="evidence" value="ECO:0007669"/>
    <property type="project" value="UniProtKB-SubCell"/>
</dbReference>
<dbReference type="Proteomes" id="UP000027135">
    <property type="component" value="Unassembled WGS sequence"/>
</dbReference>
<feature type="transmembrane region" description="Helical" evidence="10">
    <location>
        <begin position="137"/>
        <end position="155"/>
    </location>
</feature>
<keyword evidence="7 10" id="KW-0472">Membrane</keyword>
<comment type="subcellular location">
    <subcellularLocation>
        <location evidence="1 10">Cell membrane</location>
        <topology evidence="1 10">Multi-pass membrane protein</topology>
    </subcellularLocation>
</comment>
<evidence type="ECO:0000256" key="5">
    <source>
        <dbReference type="ARBA" id="ARBA00022725"/>
    </source>
</evidence>
<dbReference type="InterPro" id="IPR004117">
    <property type="entry name" value="7tm6_olfct_rcpt"/>
</dbReference>
<keyword evidence="12" id="KW-1185">Reference proteome</keyword>
<reference evidence="11 12" key="1">
    <citation type="journal article" date="2014" name="Nat. Commun.">
        <title>Molecular traces of alternative social organization in a termite genome.</title>
        <authorList>
            <person name="Terrapon N."/>
            <person name="Li C."/>
            <person name="Robertson H.M."/>
            <person name="Ji L."/>
            <person name="Meng X."/>
            <person name="Booth W."/>
            <person name="Chen Z."/>
            <person name="Childers C.P."/>
            <person name="Glastad K.M."/>
            <person name="Gokhale K."/>
            <person name="Gowin J."/>
            <person name="Gronenberg W."/>
            <person name="Hermansen R.A."/>
            <person name="Hu H."/>
            <person name="Hunt B.G."/>
            <person name="Huylmans A.K."/>
            <person name="Khalil S.M."/>
            <person name="Mitchell R.D."/>
            <person name="Munoz-Torres M.C."/>
            <person name="Mustard J.A."/>
            <person name="Pan H."/>
            <person name="Reese J.T."/>
            <person name="Scharf M.E."/>
            <person name="Sun F."/>
            <person name="Vogel H."/>
            <person name="Xiao J."/>
            <person name="Yang W."/>
            <person name="Yang Z."/>
            <person name="Yang Z."/>
            <person name="Zhou J."/>
            <person name="Zhu J."/>
            <person name="Brent C.S."/>
            <person name="Elsik C.G."/>
            <person name="Goodisman M.A."/>
            <person name="Liberles D.A."/>
            <person name="Roe R.M."/>
            <person name="Vargo E.L."/>
            <person name="Vilcinskas A."/>
            <person name="Wang J."/>
            <person name="Bornberg-Bauer E."/>
            <person name="Korb J."/>
            <person name="Zhang G."/>
            <person name="Liebig J."/>
        </authorList>
    </citation>
    <scope>NUCLEOTIDE SEQUENCE [LARGE SCALE GENOMIC DNA]</scope>
    <source>
        <tissue evidence="11">Whole organism</tissue>
    </source>
</reference>
<feature type="transmembrane region" description="Helical" evidence="10">
    <location>
        <begin position="283"/>
        <end position="303"/>
    </location>
</feature>
<evidence type="ECO:0000256" key="9">
    <source>
        <dbReference type="ARBA" id="ARBA00023224"/>
    </source>
</evidence>
<keyword evidence="8 10" id="KW-0675">Receptor</keyword>
<evidence type="ECO:0000313" key="11">
    <source>
        <dbReference type="EMBL" id="KDR06653.1"/>
    </source>
</evidence>
<dbReference type="EMBL" id="KK853567">
    <property type="protein sequence ID" value="KDR06653.1"/>
    <property type="molecule type" value="Genomic_DNA"/>
</dbReference>
<dbReference type="OMA" id="CAGYMVT"/>
<comment type="caution">
    <text evidence="10">Lacks conserved residue(s) required for the propagation of feature annotation.</text>
</comment>
<keyword evidence="9 10" id="KW-0807">Transducer</keyword>
<keyword evidence="4 10" id="KW-0812">Transmembrane</keyword>
<dbReference type="Pfam" id="PF02949">
    <property type="entry name" value="7tm_6"/>
    <property type="match status" value="1"/>
</dbReference>
<keyword evidence="6 10" id="KW-1133">Transmembrane helix</keyword>
<keyword evidence="5 10" id="KW-0552">Olfaction</keyword>
<dbReference type="GO" id="GO:0004984">
    <property type="term" value="F:olfactory receptor activity"/>
    <property type="evidence" value="ECO:0007669"/>
    <property type="project" value="InterPro"/>
</dbReference>
<evidence type="ECO:0000256" key="8">
    <source>
        <dbReference type="ARBA" id="ARBA00023170"/>
    </source>
</evidence>
<dbReference type="PANTHER" id="PTHR21137">
    <property type="entry name" value="ODORANT RECEPTOR"/>
    <property type="match status" value="1"/>
</dbReference>
<evidence type="ECO:0000256" key="3">
    <source>
        <dbReference type="ARBA" id="ARBA00022606"/>
    </source>
</evidence>
<protein>
    <recommendedName>
        <fullName evidence="10">Odorant receptor</fullName>
    </recommendedName>
</protein>
<evidence type="ECO:0000256" key="2">
    <source>
        <dbReference type="ARBA" id="ARBA00022475"/>
    </source>
</evidence>
<name>A0A067QG44_ZOONE</name>
<evidence type="ECO:0000256" key="6">
    <source>
        <dbReference type="ARBA" id="ARBA00022989"/>
    </source>
</evidence>
<proteinExistence type="inferred from homology"/>
<evidence type="ECO:0000256" key="4">
    <source>
        <dbReference type="ARBA" id="ARBA00022692"/>
    </source>
</evidence>
<gene>
    <name evidence="11" type="ORF">L798_03923</name>
</gene>
<dbReference type="GO" id="GO:0005549">
    <property type="term" value="F:odorant binding"/>
    <property type="evidence" value="ECO:0007669"/>
    <property type="project" value="InterPro"/>
</dbReference>
<organism evidence="11 12">
    <name type="scientific">Zootermopsis nevadensis</name>
    <name type="common">Dampwood termite</name>
    <dbReference type="NCBI Taxonomy" id="136037"/>
    <lineage>
        <taxon>Eukaryota</taxon>
        <taxon>Metazoa</taxon>
        <taxon>Ecdysozoa</taxon>
        <taxon>Arthropoda</taxon>
        <taxon>Hexapoda</taxon>
        <taxon>Insecta</taxon>
        <taxon>Pterygota</taxon>
        <taxon>Neoptera</taxon>
        <taxon>Polyneoptera</taxon>
        <taxon>Dictyoptera</taxon>
        <taxon>Blattodea</taxon>
        <taxon>Blattoidea</taxon>
        <taxon>Termitoidae</taxon>
        <taxon>Termopsidae</taxon>
        <taxon>Zootermopsis</taxon>
    </lineage>
</organism>
<sequence>MADNKVLHKNQVTENRFRFHQIMFRIAGCPIFRTNESKVVFILSFLCFYINFVAILMDIYVNIQDMEHAMENVRLAFPIASGLCIHQFMRLRRGAIEQLLRLTDRFTWNGMLTRDPDTGYLTLAVWIPRIDTSAQKIFALLVFIHFIYIFFRSISSDERQLQFNSWYPFETLVSPQYELINATQFIGSIMCLCSFVAFISLYATLVCIACSQLEKLRASLLDIRQNRDISKDSGAETDQEEIQEVHISQKMFNHMQKQLNDCIRHHQDILEFMRALEATMNPMMLAHFLLIAGGMCFATFSAVTSSGRLLQLAQILIVYIAFATQLYTYCWFGTELTRQAESLSDAAWRSDWIGTPVSFQRCLIFIIATARRDFVLTAGKFVSVSRETMLTIINQTISYFMFLLNFKDMDTDADQ</sequence>
<feature type="transmembrane region" description="Helical" evidence="10">
    <location>
        <begin position="309"/>
        <end position="332"/>
    </location>
</feature>
<dbReference type="PANTHER" id="PTHR21137:SF35">
    <property type="entry name" value="ODORANT RECEPTOR 19A-RELATED"/>
    <property type="match status" value="1"/>
</dbReference>
<evidence type="ECO:0000313" key="12">
    <source>
        <dbReference type="Proteomes" id="UP000027135"/>
    </source>
</evidence>
<dbReference type="AlphaFoldDB" id="A0A067QG44"/>
<dbReference type="eggNOG" id="ENOG502STYH">
    <property type="taxonomic scope" value="Eukaryota"/>
</dbReference>
<feature type="transmembrane region" description="Helical" evidence="10">
    <location>
        <begin position="185"/>
        <end position="210"/>
    </location>
</feature>
<evidence type="ECO:0000256" key="7">
    <source>
        <dbReference type="ARBA" id="ARBA00023136"/>
    </source>
</evidence>
<dbReference type="FunCoup" id="A0A067QG44">
    <property type="interactions" value="98"/>
</dbReference>
<evidence type="ECO:0000256" key="10">
    <source>
        <dbReference type="RuleBase" id="RU351113"/>
    </source>
</evidence>
<dbReference type="InParanoid" id="A0A067QG44"/>